<dbReference type="InterPro" id="IPR044174">
    <property type="entry name" value="BC10-like"/>
</dbReference>
<feature type="signal peptide" evidence="6">
    <location>
        <begin position="1"/>
        <end position="24"/>
    </location>
</feature>
<dbReference type="InParanoid" id="A0A2G5EML2"/>
<evidence type="ECO:0000313" key="8">
    <source>
        <dbReference type="Proteomes" id="UP000230069"/>
    </source>
</evidence>
<keyword evidence="5" id="KW-0325">Glycoprotein</keyword>
<accession>A0A2G5EML2</accession>
<dbReference type="InterPro" id="IPR003406">
    <property type="entry name" value="Glyco_trans_14"/>
</dbReference>
<sequence length="380" mass="43449">MISPTPLSLCCTLLLCLPLAFVFTSTTTTTTTIITTNNSPPSPQPPILTLPQDDESLFRLASRVNSHPSPSTSPKRIAFMFLTTTTLPFAPLWELFFHPNQTTTQQQQQQPFKHLFNIYIHTDPNSSYNPVPPPIFSKSFFNRVIHSKPTQRFTPTLISAARRLLAHALLHDSTNSMFALLSPTCIPLHSFNFTYSTLIQSKKSFIEILNNEPGAYDRWLARGPPDVMLPDVPFRNFRVGSQFFILTRRHAKLVVKDRKLWMKFKLPCIRNDVCYPEEHYFPTLFNTRDPHGCVPATLTHVDWNGRSDGHPRTYQVSEVGPELIFKFRQDIPRYGDDRCGSNGSDSKVHTKKYPFLFARKFSPDCLEPLMSIANDVIFKE</sequence>
<reference evidence="7 8" key="1">
    <citation type="submission" date="2017-09" db="EMBL/GenBank/DDBJ databases">
        <title>WGS assembly of Aquilegia coerulea Goldsmith.</title>
        <authorList>
            <person name="Hodges S."/>
            <person name="Kramer E."/>
            <person name="Nordborg M."/>
            <person name="Tomkins J."/>
            <person name="Borevitz J."/>
            <person name="Derieg N."/>
            <person name="Yan J."/>
            <person name="Mihaltcheva S."/>
            <person name="Hayes R.D."/>
            <person name="Rokhsar D."/>
        </authorList>
    </citation>
    <scope>NUCLEOTIDE SEQUENCE [LARGE SCALE GENOMIC DNA]</scope>
    <source>
        <strain evidence="8">cv. Goldsmith</strain>
    </source>
</reference>
<dbReference type="OrthoDB" id="191334at2759"/>
<name>A0A2G5EML2_AQUCA</name>
<dbReference type="GO" id="GO:0016020">
    <property type="term" value="C:membrane"/>
    <property type="evidence" value="ECO:0007669"/>
    <property type="project" value="UniProtKB-SubCell"/>
</dbReference>
<keyword evidence="4" id="KW-0472">Membrane</keyword>
<dbReference type="PANTHER" id="PTHR31042:SF60">
    <property type="entry name" value="CORE-2_I-BRANCHING BETA-1,6-N-ACETYLGLUCOSAMINYLTRANSFERASE FAMILY PROTEIN"/>
    <property type="match status" value="1"/>
</dbReference>
<evidence type="ECO:0000256" key="6">
    <source>
        <dbReference type="SAM" id="SignalP"/>
    </source>
</evidence>
<feature type="chain" id="PRO_5013619823" description="Glycosyltransferase" evidence="6">
    <location>
        <begin position="25"/>
        <end position="380"/>
    </location>
</feature>
<evidence type="ECO:0008006" key="9">
    <source>
        <dbReference type="Google" id="ProtNLM"/>
    </source>
</evidence>
<dbReference type="EMBL" id="KZ305023">
    <property type="protein sequence ID" value="PIA57016.1"/>
    <property type="molecule type" value="Genomic_DNA"/>
</dbReference>
<dbReference type="GO" id="GO:0016757">
    <property type="term" value="F:glycosyltransferase activity"/>
    <property type="evidence" value="ECO:0007669"/>
    <property type="project" value="UniProtKB-KW"/>
</dbReference>
<evidence type="ECO:0000256" key="3">
    <source>
        <dbReference type="ARBA" id="ARBA00022679"/>
    </source>
</evidence>
<keyword evidence="8" id="KW-1185">Reference proteome</keyword>
<gene>
    <name evidence="7" type="ORF">AQUCO_00600025v1</name>
</gene>
<evidence type="ECO:0000256" key="5">
    <source>
        <dbReference type="ARBA" id="ARBA00023180"/>
    </source>
</evidence>
<protein>
    <recommendedName>
        <fullName evidence="9">Glycosyltransferase</fullName>
    </recommendedName>
</protein>
<dbReference type="Pfam" id="PF02485">
    <property type="entry name" value="Branch"/>
    <property type="match status" value="1"/>
</dbReference>
<dbReference type="Proteomes" id="UP000230069">
    <property type="component" value="Unassembled WGS sequence"/>
</dbReference>
<keyword evidence="2" id="KW-0328">Glycosyltransferase</keyword>
<dbReference type="FunCoup" id="A0A2G5EML2">
    <property type="interactions" value="36"/>
</dbReference>
<keyword evidence="6" id="KW-0732">Signal</keyword>
<proteinExistence type="predicted"/>
<evidence type="ECO:0000256" key="2">
    <source>
        <dbReference type="ARBA" id="ARBA00022676"/>
    </source>
</evidence>
<evidence type="ECO:0000256" key="1">
    <source>
        <dbReference type="ARBA" id="ARBA00004606"/>
    </source>
</evidence>
<dbReference type="PANTHER" id="PTHR31042">
    <property type="entry name" value="CORE-2/I-BRANCHING BETA-1,6-N-ACETYLGLUCOSAMINYLTRANSFERASE FAMILY PROTEIN-RELATED"/>
    <property type="match status" value="1"/>
</dbReference>
<keyword evidence="3" id="KW-0808">Transferase</keyword>
<organism evidence="7 8">
    <name type="scientific">Aquilegia coerulea</name>
    <name type="common">Rocky mountain columbine</name>
    <dbReference type="NCBI Taxonomy" id="218851"/>
    <lineage>
        <taxon>Eukaryota</taxon>
        <taxon>Viridiplantae</taxon>
        <taxon>Streptophyta</taxon>
        <taxon>Embryophyta</taxon>
        <taxon>Tracheophyta</taxon>
        <taxon>Spermatophyta</taxon>
        <taxon>Magnoliopsida</taxon>
        <taxon>Ranunculales</taxon>
        <taxon>Ranunculaceae</taxon>
        <taxon>Thalictroideae</taxon>
        <taxon>Aquilegia</taxon>
    </lineage>
</organism>
<evidence type="ECO:0000256" key="4">
    <source>
        <dbReference type="ARBA" id="ARBA00023136"/>
    </source>
</evidence>
<comment type="subcellular location">
    <subcellularLocation>
        <location evidence="1">Membrane</location>
        <topology evidence="1">Single-pass type II membrane protein</topology>
    </subcellularLocation>
</comment>
<evidence type="ECO:0000313" key="7">
    <source>
        <dbReference type="EMBL" id="PIA57016.1"/>
    </source>
</evidence>
<dbReference type="AlphaFoldDB" id="A0A2G5EML2"/>